<evidence type="ECO:0000259" key="8">
    <source>
        <dbReference type="Pfam" id="PF02769"/>
    </source>
</evidence>
<dbReference type="InterPro" id="IPR016188">
    <property type="entry name" value="PurM-like_N"/>
</dbReference>
<reference evidence="9" key="1">
    <citation type="journal article" date="2014" name="Genome Biol. Evol.">
        <title>Pangenome evidence for extensive interdomain horizontal transfer affecting lineage core and shell genes in uncultured planktonic thaumarchaeota and euryarchaeota.</title>
        <authorList>
            <person name="Deschamps P."/>
            <person name="Zivanovic Y."/>
            <person name="Moreira D."/>
            <person name="Rodriguez-Valera F."/>
            <person name="Lopez-Garcia P."/>
        </authorList>
    </citation>
    <scope>NUCLEOTIDE SEQUENCE</scope>
</reference>
<dbReference type="HAMAP" id="MF_00741">
    <property type="entry name" value="AIRS"/>
    <property type="match status" value="1"/>
</dbReference>
<dbReference type="InterPro" id="IPR010918">
    <property type="entry name" value="PurM-like_C_dom"/>
</dbReference>
<dbReference type="PANTHER" id="PTHR10520">
    <property type="entry name" value="TRIFUNCTIONAL PURINE BIOSYNTHETIC PROTEIN ADENOSINE-3-RELATED"/>
    <property type="match status" value="1"/>
</dbReference>
<dbReference type="GO" id="GO:0046084">
    <property type="term" value="P:adenine biosynthetic process"/>
    <property type="evidence" value="ECO:0007669"/>
    <property type="project" value="TreeGrafter"/>
</dbReference>
<dbReference type="UniPathway" id="UPA00074">
    <property type="reaction ID" value="UER00129"/>
</dbReference>
<organism evidence="9">
    <name type="scientific">uncultured marine group II/III euryarchaeote KM3_144_H10</name>
    <dbReference type="NCBI Taxonomy" id="1457880"/>
    <lineage>
        <taxon>Archaea</taxon>
        <taxon>Methanobacteriati</taxon>
        <taxon>Methanobacteriota</taxon>
        <taxon>environmental samples</taxon>
    </lineage>
</organism>
<name>A0A075GB08_9EURY</name>
<protein>
    <recommendedName>
        <fullName evidence="2 6">Phosphoribosylformylglycinamidine cyclo-ligase</fullName>
        <ecNumber evidence="2 6">6.3.3.1</ecNumber>
    </recommendedName>
    <alternativeName>
        <fullName evidence="6">AIR synthase</fullName>
    </alternativeName>
    <alternativeName>
        <fullName evidence="6">AIRS</fullName>
    </alternativeName>
    <alternativeName>
        <fullName evidence="6">Phosphoribosyl-aminoimidazole synthetase</fullName>
    </alternativeName>
</protein>
<dbReference type="InterPro" id="IPR036676">
    <property type="entry name" value="PurM-like_C_sf"/>
</dbReference>
<accession>A0A075GB08</accession>
<dbReference type="GO" id="GO:0004641">
    <property type="term" value="F:phosphoribosylformylglycinamidine cyclo-ligase activity"/>
    <property type="evidence" value="ECO:0007669"/>
    <property type="project" value="UniProtKB-UniRule"/>
</dbReference>
<feature type="domain" description="PurM-like N-terminal" evidence="7">
    <location>
        <begin position="55"/>
        <end position="162"/>
    </location>
</feature>
<dbReference type="Gene3D" id="3.90.650.10">
    <property type="entry name" value="PurM-like C-terminal domain"/>
    <property type="match status" value="1"/>
</dbReference>
<dbReference type="CDD" id="cd02196">
    <property type="entry name" value="PurM"/>
    <property type="match status" value="1"/>
</dbReference>
<dbReference type="EC" id="6.3.3.1" evidence="2 6"/>
<dbReference type="GO" id="GO:0006189">
    <property type="term" value="P:'de novo' IMP biosynthetic process"/>
    <property type="evidence" value="ECO:0007669"/>
    <property type="project" value="UniProtKB-UniRule"/>
</dbReference>
<keyword evidence="3 6" id="KW-0436">Ligase</keyword>
<dbReference type="Pfam" id="PF00586">
    <property type="entry name" value="AIRS"/>
    <property type="match status" value="1"/>
</dbReference>
<sequence>MSDDGGLDYASSGVDIDLEAASVASLIGALSKSVRKSGTPGAPVDLPGGFGGLVEFGDNLLALATDGVGSKLQIANELEQLAGVGIDCMAMNVNDLLCVGAEPIAFVDYVAIPKPDPAVHAALGASLSDAAARARVTLAGGETASLPGIVKELDLSGTALGWLPKDEAITGENMQAGDALIGLPSSGIHSNGFSLVRAVLEKTGADIRASAPFNVEDGRIERFTTGEVTLGEVLLNPTQIYCDPVYDLIAACRGGEGPCDSEQIKGIAHITGGGLSNLLRLHDTLGYHISNPMNTLPEFDWIAQMGEVNEREMARTFNLGMGMVVIVDGAASEAVTAWLDSRMNGCQIVGDVVDHGRKVTHINPNISFEHY</sequence>
<evidence type="ECO:0000256" key="2">
    <source>
        <dbReference type="ARBA" id="ARBA00013047"/>
    </source>
</evidence>
<keyword evidence="6" id="KW-0658">Purine biosynthesis</keyword>
<evidence type="ECO:0000256" key="1">
    <source>
        <dbReference type="ARBA" id="ARBA00004686"/>
    </source>
</evidence>
<dbReference type="Gene3D" id="3.30.1330.10">
    <property type="entry name" value="PurM-like, N-terminal domain"/>
    <property type="match status" value="1"/>
</dbReference>
<dbReference type="GO" id="GO:0004637">
    <property type="term" value="F:phosphoribosylamine-glycine ligase activity"/>
    <property type="evidence" value="ECO:0007669"/>
    <property type="project" value="TreeGrafter"/>
</dbReference>
<keyword evidence="5 6" id="KW-0067">ATP-binding</keyword>
<comment type="subcellular location">
    <subcellularLocation>
        <location evidence="6">Cytoplasm</location>
    </subcellularLocation>
</comment>
<dbReference type="GO" id="GO:0005829">
    <property type="term" value="C:cytosol"/>
    <property type="evidence" value="ECO:0007669"/>
    <property type="project" value="TreeGrafter"/>
</dbReference>
<gene>
    <name evidence="6 9" type="primary">purM</name>
</gene>
<dbReference type="GO" id="GO:0005524">
    <property type="term" value="F:ATP binding"/>
    <property type="evidence" value="ECO:0007669"/>
    <property type="project" value="UniProtKB-KW"/>
</dbReference>
<feature type="domain" description="PurM-like C-terminal" evidence="8">
    <location>
        <begin position="175"/>
        <end position="359"/>
    </location>
</feature>
<dbReference type="AlphaFoldDB" id="A0A075GB08"/>
<evidence type="ECO:0000256" key="4">
    <source>
        <dbReference type="ARBA" id="ARBA00022741"/>
    </source>
</evidence>
<evidence type="ECO:0000256" key="5">
    <source>
        <dbReference type="ARBA" id="ARBA00022840"/>
    </source>
</evidence>
<dbReference type="SUPFAM" id="SSF56042">
    <property type="entry name" value="PurM C-terminal domain-like"/>
    <property type="match status" value="1"/>
</dbReference>
<evidence type="ECO:0000313" key="9">
    <source>
        <dbReference type="EMBL" id="AIF01276.1"/>
    </source>
</evidence>
<dbReference type="InterPro" id="IPR004733">
    <property type="entry name" value="PurM_cligase"/>
</dbReference>
<proteinExistence type="inferred from homology"/>
<comment type="similarity">
    <text evidence="6">Belongs to the AIR synthase family.</text>
</comment>
<dbReference type="PANTHER" id="PTHR10520:SF12">
    <property type="entry name" value="TRIFUNCTIONAL PURINE BIOSYNTHETIC PROTEIN ADENOSINE-3"/>
    <property type="match status" value="1"/>
</dbReference>
<comment type="catalytic activity">
    <reaction evidence="6">
        <text>2-formamido-N(1)-(5-O-phospho-beta-D-ribosyl)acetamidine + ATP = 5-amino-1-(5-phospho-beta-D-ribosyl)imidazole + ADP + phosphate + H(+)</text>
        <dbReference type="Rhea" id="RHEA:23032"/>
        <dbReference type="ChEBI" id="CHEBI:15378"/>
        <dbReference type="ChEBI" id="CHEBI:30616"/>
        <dbReference type="ChEBI" id="CHEBI:43474"/>
        <dbReference type="ChEBI" id="CHEBI:137981"/>
        <dbReference type="ChEBI" id="CHEBI:147287"/>
        <dbReference type="ChEBI" id="CHEBI:456216"/>
        <dbReference type="EC" id="6.3.3.1"/>
    </reaction>
</comment>
<dbReference type="SUPFAM" id="SSF55326">
    <property type="entry name" value="PurM N-terminal domain-like"/>
    <property type="match status" value="1"/>
</dbReference>
<dbReference type="EMBL" id="KF900616">
    <property type="protein sequence ID" value="AIF01276.1"/>
    <property type="molecule type" value="Genomic_DNA"/>
</dbReference>
<keyword evidence="4 6" id="KW-0547">Nucleotide-binding</keyword>
<dbReference type="InterPro" id="IPR036921">
    <property type="entry name" value="PurM-like_N_sf"/>
</dbReference>
<evidence type="ECO:0000259" key="7">
    <source>
        <dbReference type="Pfam" id="PF00586"/>
    </source>
</evidence>
<evidence type="ECO:0000256" key="6">
    <source>
        <dbReference type="HAMAP-Rule" id="MF_00741"/>
    </source>
</evidence>
<keyword evidence="6" id="KW-0963">Cytoplasm</keyword>
<evidence type="ECO:0000256" key="3">
    <source>
        <dbReference type="ARBA" id="ARBA00022598"/>
    </source>
</evidence>
<dbReference type="Pfam" id="PF02769">
    <property type="entry name" value="AIRS_C"/>
    <property type="match status" value="1"/>
</dbReference>
<dbReference type="NCBIfam" id="TIGR00878">
    <property type="entry name" value="purM"/>
    <property type="match status" value="1"/>
</dbReference>
<comment type="pathway">
    <text evidence="1 6">Purine metabolism; IMP biosynthesis via de novo pathway; 5-amino-1-(5-phospho-D-ribosyl)imidazole from N(2)-formyl-N(1)-(5-phospho-D-ribosyl)glycinamide: step 2/2.</text>
</comment>